<feature type="transmembrane region" description="Helical" evidence="1">
    <location>
        <begin position="47"/>
        <end position="70"/>
    </location>
</feature>
<keyword evidence="1" id="KW-1133">Transmembrane helix</keyword>
<proteinExistence type="predicted"/>
<evidence type="ECO:0000313" key="3">
    <source>
        <dbReference type="Proteomes" id="UP001500459"/>
    </source>
</evidence>
<evidence type="ECO:0000256" key="1">
    <source>
        <dbReference type="SAM" id="Phobius"/>
    </source>
</evidence>
<evidence type="ECO:0008006" key="4">
    <source>
        <dbReference type="Google" id="ProtNLM"/>
    </source>
</evidence>
<dbReference type="EMBL" id="BAABCW010000001">
    <property type="protein sequence ID" value="GAA4106833.1"/>
    <property type="molecule type" value="Genomic_DNA"/>
</dbReference>
<feature type="transmembrane region" description="Helical" evidence="1">
    <location>
        <begin position="76"/>
        <end position="97"/>
    </location>
</feature>
<accession>A0ABP7X866</accession>
<keyword evidence="1" id="KW-0812">Transmembrane</keyword>
<comment type="caution">
    <text evidence="2">The sequence shown here is derived from an EMBL/GenBank/DDBJ whole genome shotgun (WGS) entry which is preliminary data.</text>
</comment>
<keyword evidence="1" id="KW-0472">Membrane</keyword>
<dbReference type="RefSeq" id="WP_344923866.1">
    <property type="nucleotide sequence ID" value="NZ_BAABCW010000001.1"/>
</dbReference>
<reference evidence="3" key="1">
    <citation type="journal article" date="2019" name="Int. J. Syst. Evol. Microbiol.">
        <title>The Global Catalogue of Microorganisms (GCM) 10K type strain sequencing project: providing services to taxonomists for standard genome sequencing and annotation.</title>
        <authorList>
            <consortium name="The Broad Institute Genomics Platform"/>
            <consortium name="The Broad Institute Genome Sequencing Center for Infectious Disease"/>
            <person name="Wu L."/>
            <person name="Ma J."/>
        </authorList>
    </citation>
    <scope>NUCLEOTIDE SEQUENCE [LARGE SCALE GENOMIC DNA]</scope>
    <source>
        <strain evidence="3">JCM 17106</strain>
    </source>
</reference>
<gene>
    <name evidence="2" type="ORF">GCM10022393_01500</name>
</gene>
<sequence length="115" mass="12805">MGVINSISETSSKAVDSAQDYVKITKKYYKLRAFKEIAKSFSFLGKMAVIGGLFFLGFVFLVVAGTIWLGKLLGDAMLGCLAMAGLLFLFTLICYLLRKQIDKVVIRKIAEEFFD</sequence>
<dbReference type="Proteomes" id="UP001500459">
    <property type="component" value="Unassembled WGS sequence"/>
</dbReference>
<name>A0ABP7X866_9FLAO</name>
<organism evidence="2 3">
    <name type="scientific">Aquimarina addita</name>
    <dbReference type="NCBI Taxonomy" id="870485"/>
    <lineage>
        <taxon>Bacteria</taxon>
        <taxon>Pseudomonadati</taxon>
        <taxon>Bacteroidota</taxon>
        <taxon>Flavobacteriia</taxon>
        <taxon>Flavobacteriales</taxon>
        <taxon>Flavobacteriaceae</taxon>
        <taxon>Aquimarina</taxon>
    </lineage>
</organism>
<keyword evidence="3" id="KW-1185">Reference proteome</keyword>
<protein>
    <recommendedName>
        <fullName evidence="4">Superfamily III holin-X</fullName>
    </recommendedName>
</protein>
<evidence type="ECO:0000313" key="2">
    <source>
        <dbReference type="EMBL" id="GAA4106833.1"/>
    </source>
</evidence>